<proteinExistence type="predicted"/>
<protein>
    <submittedName>
        <fullName evidence="1">Uncharacterized protein</fullName>
    </submittedName>
</protein>
<dbReference type="Proteomes" id="UP000636888">
    <property type="component" value="Unassembled WGS sequence"/>
</dbReference>
<dbReference type="EMBL" id="JAEMHM010000007">
    <property type="protein sequence ID" value="MBJ6724998.1"/>
    <property type="molecule type" value="Genomic_DNA"/>
</dbReference>
<evidence type="ECO:0000313" key="2">
    <source>
        <dbReference type="Proteomes" id="UP000636888"/>
    </source>
</evidence>
<gene>
    <name evidence="1" type="ORF">JFN93_09785</name>
</gene>
<evidence type="ECO:0000313" key="1">
    <source>
        <dbReference type="EMBL" id="MBJ6724998.1"/>
    </source>
</evidence>
<sequence length="67" mass="7860">MMAQMKDKDYDIISVLYNASQAVETCNRYVQDAEREGDREAKSFFQEAQKQNEGLIERGRELLKTRL</sequence>
<accession>A0A8J7INT6</accession>
<organism evidence="1 2">
    <name type="scientific">Geomesophilobacter sediminis</name>
    <dbReference type="NCBI Taxonomy" id="2798584"/>
    <lineage>
        <taxon>Bacteria</taxon>
        <taxon>Pseudomonadati</taxon>
        <taxon>Thermodesulfobacteriota</taxon>
        <taxon>Desulfuromonadia</taxon>
        <taxon>Geobacterales</taxon>
        <taxon>Geobacteraceae</taxon>
        <taxon>Geomesophilobacter</taxon>
    </lineage>
</organism>
<name>A0A8J7INT6_9BACT</name>
<reference evidence="1" key="1">
    <citation type="submission" date="2020-12" db="EMBL/GenBank/DDBJ databases">
        <title>Geomonas sp. Red875, isolated from river sediment.</title>
        <authorList>
            <person name="Xu Z."/>
            <person name="Zhang Z."/>
            <person name="Masuda Y."/>
            <person name="Itoh H."/>
            <person name="Senoo K."/>
        </authorList>
    </citation>
    <scope>NUCLEOTIDE SEQUENCE</scope>
    <source>
        <strain evidence="1">Red875</strain>
    </source>
</reference>
<keyword evidence="2" id="KW-1185">Reference proteome</keyword>
<dbReference type="AlphaFoldDB" id="A0A8J7INT6"/>
<comment type="caution">
    <text evidence="1">The sequence shown here is derived from an EMBL/GenBank/DDBJ whole genome shotgun (WGS) entry which is preliminary data.</text>
</comment>